<dbReference type="GO" id="GO:0000976">
    <property type="term" value="F:transcription cis-regulatory region binding"/>
    <property type="evidence" value="ECO:0007669"/>
    <property type="project" value="TreeGrafter"/>
</dbReference>
<sequence>MPMAEMAGTPHRRPTVYDVATDAGVSAMSVSRVLNGNGNVSSQMRRRVMRSVAKLGYRRNENARSLRPGQRSGLVGVIITNIENPYYAQVLLGIEDALDASDRRIVVGLSHGDPDRETRLIADFAGRQVEGLVLVPCGADAAETSRALGDLPLVLASRAHPGLDADTVVIDDREGSQRGVAALLEEGYRRIAFLGNDEQVSTSQRRFEGYQQALGAAGIAVETGLVRRTCRDQQSSAEAIRGLLATETVDAVFCANNQVTTGVLPELVAWQRRHPNRALIPVLGVDGFRMSSLVEHPLMLVEHDARALGRSAAELLTNRLGPKVAESAPRVTLTLPTVLRQEHS</sequence>
<dbReference type="SUPFAM" id="SSF53822">
    <property type="entry name" value="Periplasmic binding protein-like I"/>
    <property type="match status" value="1"/>
</dbReference>
<keyword evidence="2" id="KW-0238">DNA-binding</keyword>
<feature type="domain" description="HTH lacI-type" evidence="4">
    <location>
        <begin position="14"/>
        <end position="68"/>
    </location>
</feature>
<comment type="caution">
    <text evidence="5">The sequence shown here is derived from an EMBL/GenBank/DDBJ whole genome shotgun (WGS) entry which is preliminary data.</text>
</comment>
<dbReference type="SUPFAM" id="SSF47413">
    <property type="entry name" value="lambda repressor-like DNA-binding domains"/>
    <property type="match status" value="1"/>
</dbReference>
<protein>
    <submittedName>
        <fullName evidence="5">LacI family transcriptional regulator</fullName>
    </submittedName>
</protein>
<gene>
    <name evidence="5" type="ORF">CGZ91_09200</name>
</gene>
<evidence type="ECO:0000256" key="1">
    <source>
        <dbReference type="ARBA" id="ARBA00023015"/>
    </source>
</evidence>
<dbReference type="PROSITE" id="PS00356">
    <property type="entry name" value="HTH_LACI_1"/>
    <property type="match status" value="1"/>
</dbReference>
<dbReference type="CDD" id="cd06267">
    <property type="entry name" value="PBP1_LacI_sugar_binding-like"/>
    <property type="match status" value="1"/>
</dbReference>
<dbReference type="PROSITE" id="PS50932">
    <property type="entry name" value="HTH_LACI_2"/>
    <property type="match status" value="1"/>
</dbReference>
<keyword evidence="3" id="KW-0804">Transcription</keyword>
<accession>A0A255EFK7</accession>
<evidence type="ECO:0000313" key="5">
    <source>
        <dbReference type="EMBL" id="OYN90324.1"/>
    </source>
</evidence>
<dbReference type="OrthoDB" id="3595338at2"/>
<name>A0A255EFK7_9ACTN</name>
<dbReference type="Proteomes" id="UP000216300">
    <property type="component" value="Unassembled WGS sequence"/>
</dbReference>
<dbReference type="EMBL" id="NMVJ01000007">
    <property type="protein sequence ID" value="OYN90324.1"/>
    <property type="molecule type" value="Genomic_DNA"/>
</dbReference>
<keyword evidence="1" id="KW-0805">Transcription regulation</keyword>
<dbReference type="InterPro" id="IPR001761">
    <property type="entry name" value="Peripla_BP/Lac1_sug-bd_dom"/>
</dbReference>
<dbReference type="InterPro" id="IPR028082">
    <property type="entry name" value="Peripla_BP_I"/>
</dbReference>
<proteinExistence type="predicted"/>
<dbReference type="InterPro" id="IPR000843">
    <property type="entry name" value="HTH_LacI"/>
</dbReference>
<dbReference type="InterPro" id="IPR010982">
    <property type="entry name" value="Lambda_DNA-bd_dom_sf"/>
</dbReference>
<dbReference type="Gene3D" id="3.40.50.2300">
    <property type="match status" value="2"/>
</dbReference>
<dbReference type="Pfam" id="PF00532">
    <property type="entry name" value="Peripla_BP_1"/>
    <property type="match status" value="1"/>
</dbReference>
<dbReference type="CDD" id="cd01392">
    <property type="entry name" value="HTH_LacI"/>
    <property type="match status" value="1"/>
</dbReference>
<evidence type="ECO:0000256" key="2">
    <source>
        <dbReference type="ARBA" id="ARBA00023125"/>
    </source>
</evidence>
<organism evidence="5 6">
    <name type="scientific">Parenemella sanctibonifatiensis</name>
    <dbReference type="NCBI Taxonomy" id="2016505"/>
    <lineage>
        <taxon>Bacteria</taxon>
        <taxon>Bacillati</taxon>
        <taxon>Actinomycetota</taxon>
        <taxon>Actinomycetes</taxon>
        <taxon>Propionibacteriales</taxon>
        <taxon>Propionibacteriaceae</taxon>
        <taxon>Parenemella</taxon>
    </lineage>
</organism>
<evidence type="ECO:0000256" key="3">
    <source>
        <dbReference type="ARBA" id="ARBA00023163"/>
    </source>
</evidence>
<dbReference type="AlphaFoldDB" id="A0A255EFK7"/>
<dbReference type="Gene3D" id="1.10.260.40">
    <property type="entry name" value="lambda repressor-like DNA-binding domains"/>
    <property type="match status" value="1"/>
</dbReference>
<dbReference type="PANTHER" id="PTHR30146:SF109">
    <property type="entry name" value="HTH-TYPE TRANSCRIPTIONAL REGULATOR GALS"/>
    <property type="match status" value="1"/>
</dbReference>
<evidence type="ECO:0000313" key="6">
    <source>
        <dbReference type="Proteomes" id="UP000216300"/>
    </source>
</evidence>
<dbReference type="Pfam" id="PF00356">
    <property type="entry name" value="LacI"/>
    <property type="match status" value="1"/>
</dbReference>
<dbReference type="GO" id="GO:0003700">
    <property type="term" value="F:DNA-binding transcription factor activity"/>
    <property type="evidence" value="ECO:0007669"/>
    <property type="project" value="TreeGrafter"/>
</dbReference>
<reference evidence="5 6" key="1">
    <citation type="submission" date="2017-07" db="EMBL/GenBank/DDBJ databases">
        <title>Draft whole genome sequences of clinical Proprionibacteriaceae strains.</title>
        <authorList>
            <person name="Bernier A.-M."/>
            <person name="Bernard K."/>
            <person name="Domingo M.-C."/>
        </authorList>
    </citation>
    <scope>NUCLEOTIDE SEQUENCE [LARGE SCALE GENOMIC DNA]</scope>
    <source>
        <strain evidence="5 6">NML 150081</strain>
    </source>
</reference>
<keyword evidence="6" id="KW-1185">Reference proteome</keyword>
<dbReference type="SMART" id="SM00354">
    <property type="entry name" value="HTH_LACI"/>
    <property type="match status" value="1"/>
</dbReference>
<dbReference type="PANTHER" id="PTHR30146">
    <property type="entry name" value="LACI-RELATED TRANSCRIPTIONAL REPRESSOR"/>
    <property type="match status" value="1"/>
</dbReference>
<evidence type="ECO:0000259" key="4">
    <source>
        <dbReference type="PROSITE" id="PS50932"/>
    </source>
</evidence>